<proteinExistence type="predicted"/>
<dbReference type="Proteomes" id="UP001291623">
    <property type="component" value="Unassembled WGS sequence"/>
</dbReference>
<feature type="transmembrane region" description="Helical" evidence="2">
    <location>
        <begin position="276"/>
        <end position="298"/>
    </location>
</feature>
<evidence type="ECO:0000256" key="1">
    <source>
        <dbReference type="SAM" id="MobiDB-lite"/>
    </source>
</evidence>
<protein>
    <submittedName>
        <fullName evidence="3">Uncharacterized protein</fullName>
    </submittedName>
</protein>
<dbReference type="AlphaFoldDB" id="A0AAE1STI4"/>
<keyword evidence="2" id="KW-0812">Transmembrane</keyword>
<evidence type="ECO:0000313" key="3">
    <source>
        <dbReference type="EMBL" id="KAK4374972.1"/>
    </source>
</evidence>
<gene>
    <name evidence="3" type="ORF">RND71_005649</name>
</gene>
<evidence type="ECO:0000256" key="2">
    <source>
        <dbReference type="SAM" id="Phobius"/>
    </source>
</evidence>
<keyword evidence="2" id="KW-1133">Transmembrane helix</keyword>
<evidence type="ECO:0000313" key="4">
    <source>
        <dbReference type="Proteomes" id="UP001291623"/>
    </source>
</evidence>
<keyword evidence="2" id="KW-0472">Membrane</keyword>
<sequence>MRERPVESEDEGKNPRGRASDGLLSFISTPNRTLELLHYLCIYIDPRLEKNLGKAISRKGTNDQLGELGLLSEQPQKKDRVLQLLSHYVGQLDKDPEWVEFIGRRLQTQGLSPGEYKVMRTGQMQQSDVLGVGSPLEGGQETVISRNITTYRKYQRDLGKQTDLLAGQSQRSYRPANRRRTIMVSALSTPKDFFLLKVGVRYAARTGQDATLITSGGNILLDQSLKQGSEQDRGNLASDKVEANIGIAGKGRASAKILTYLETRFAAPRYLLDSDFVPTTAICEVLIVFLLVLLPAGIRKKSRASFQDRRKSKSGRVARFHLCNGFTRLNLFLFDPSVGVPEHEGMDFHSLDRLIYVFSASSYCFKICT</sequence>
<dbReference type="EMBL" id="JAVYJV010000003">
    <property type="protein sequence ID" value="KAK4374972.1"/>
    <property type="molecule type" value="Genomic_DNA"/>
</dbReference>
<reference evidence="3" key="1">
    <citation type="submission" date="2023-12" db="EMBL/GenBank/DDBJ databases">
        <title>Genome assembly of Anisodus tanguticus.</title>
        <authorList>
            <person name="Wang Y.-J."/>
        </authorList>
    </citation>
    <scope>NUCLEOTIDE SEQUENCE</scope>
    <source>
        <strain evidence="3">KB-2021</strain>
        <tissue evidence="3">Leaf</tissue>
    </source>
</reference>
<keyword evidence="4" id="KW-1185">Reference proteome</keyword>
<accession>A0AAE1STI4</accession>
<name>A0AAE1STI4_9SOLA</name>
<organism evidence="3 4">
    <name type="scientific">Anisodus tanguticus</name>
    <dbReference type="NCBI Taxonomy" id="243964"/>
    <lineage>
        <taxon>Eukaryota</taxon>
        <taxon>Viridiplantae</taxon>
        <taxon>Streptophyta</taxon>
        <taxon>Embryophyta</taxon>
        <taxon>Tracheophyta</taxon>
        <taxon>Spermatophyta</taxon>
        <taxon>Magnoliopsida</taxon>
        <taxon>eudicotyledons</taxon>
        <taxon>Gunneridae</taxon>
        <taxon>Pentapetalae</taxon>
        <taxon>asterids</taxon>
        <taxon>lamiids</taxon>
        <taxon>Solanales</taxon>
        <taxon>Solanaceae</taxon>
        <taxon>Solanoideae</taxon>
        <taxon>Hyoscyameae</taxon>
        <taxon>Anisodus</taxon>
    </lineage>
</organism>
<feature type="region of interest" description="Disordered" evidence="1">
    <location>
        <begin position="1"/>
        <end position="22"/>
    </location>
</feature>
<comment type="caution">
    <text evidence="3">The sequence shown here is derived from an EMBL/GenBank/DDBJ whole genome shotgun (WGS) entry which is preliminary data.</text>
</comment>
<feature type="compositionally biased region" description="Basic and acidic residues" evidence="1">
    <location>
        <begin position="1"/>
        <end position="14"/>
    </location>
</feature>